<dbReference type="RefSeq" id="WP_207672371.1">
    <property type="nucleotide sequence ID" value="NZ_JAFREM010000007.1"/>
</dbReference>
<comment type="caution">
    <text evidence="2">The sequence shown here is derived from an EMBL/GenBank/DDBJ whole genome shotgun (WGS) entry which is preliminary data.</text>
</comment>
<protein>
    <submittedName>
        <fullName evidence="2">Class D sortase</fullName>
    </submittedName>
</protein>
<dbReference type="InterPro" id="IPR005754">
    <property type="entry name" value="Sortase"/>
</dbReference>
<dbReference type="InterPro" id="IPR041999">
    <property type="entry name" value="Sortase_D_1"/>
</dbReference>
<keyword evidence="1" id="KW-0378">Hydrolase</keyword>
<dbReference type="EMBL" id="JAFREM010000007">
    <property type="protein sequence ID" value="MBO1305427.1"/>
    <property type="molecule type" value="Genomic_DNA"/>
</dbReference>
<proteinExistence type="predicted"/>
<evidence type="ECO:0000256" key="1">
    <source>
        <dbReference type="ARBA" id="ARBA00022801"/>
    </source>
</evidence>
<dbReference type="InterPro" id="IPR023365">
    <property type="entry name" value="Sortase_dom-sf"/>
</dbReference>
<keyword evidence="3" id="KW-1185">Reference proteome</keyword>
<gene>
    <name evidence="2" type="ORF">JZO70_04605</name>
</gene>
<dbReference type="CDD" id="cd05828">
    <property type="entry name" value="Sortase_D_1"/>
    <property type="match status" value="1"/>
</dbReference>
<reference evidence="2 3" key="1">
    <citation type="submission" date="2021-03" db="EMBL/GenBank/DDBJ databases">
        <title>Enterococcal diversity collection.</title>
        <authorList>
            <person name="Gilmore M.S."/>
            <person name="Schwartzman J."/>
            <person name="Van Tyne D."/>
            <person name="Martin M."/>
            <person name="Earl A.M."/>
            <person name="Manson A.L."/>
            <person name="Straub T."/>
            <person name="Salamzade R."/>
            <person name="Saavedra J."/>
            <person name="Lebreton F."/>
            <person name="Prichula J."/>
            <person name="Schaufler K."/>
            <person name="Gaca A."/>
            <person name="Sgardioli B."/>
            <person name="Wagenaar J."/>
            <person name="Strong T."/>
        </authorList>
    </citation>
    <scope>NUCLEOTIDE SEQUENCE [LARGE SCALE GENOMIC DNA]</scope>
    <source>
        <strain evidence="2 3">669A</strain>
    </source>
</reference>
<sequence length="203" mass="22409">MYVIGKPVIQFVTSTIQLFLLTDAPTFDAQAAEDFTAVKEEEVQAKVNENNELPSSELEYPVGGQQYGRVLVSPIGLDVPLYFGDTDDLLRLGAGQFMGSVYPGEQGTSLIGGHNVDGFGKLAMINVGDEIQIQTTYGNYVFTVSNKEVANKEDKVLNDLIYQRDRRVALLYTCYPIDSLGMTDERLFITADYTSGPLINENE</sequence>
<organism evidence="2 3">
    <name type="scientific">Candidatus Enterococcus moelleringii</name>
    <dbReference type="NCBI Taxonomy" id="2815325"/>
    <lineage>
        <taxon>Bacteria</taxon>
        <taxon>Bacillati</taxon>
        <taxon>Bacillota</taxon>
        <taxon>Bacilli</taxon>
        <taxon>Lactobacillales</taxon>
        <taxon>Enterococcaceae</taxon>
        <taxon>Enterococcus</taxon>
    </lineage>
</organism>
<accession>A0ABS3L717</accession>
<dbReference type="NCBIfam" id="TIGR01076">
    <property type="entry name" value="sortase_fam"/>
    <property type="match status" value="1"/>
</dbReference>
<dbReference type="SUPFAM" id="SSF63817">
    <property type="entry name" value="Sortase"/>
    <property type="match status" value="1"/>
</dbReference>
<dbReference type="Gene3D" id="2.40.260.10">
    <property type="entry name" value="Sortase"/>
    <property type="match status" value="1"/>
</dbReference>
<name>A0ABS3L717_9ENTE</name>
<dbReference type="Proteomes" id="UP000664601">
    <property type="component" value="Unassembled WGS sequence"/>
</dbReference>
<evidence type="ECO:0000313" key="2">
    <source>
        <dbReference type="EMBL" id="MBO1305427.1"/>
    </source>
</evidence>
<evidence type="ECO:0000313" key="3">
    <source>
        <dbReference type="Proteomes" id="UP000664601"/>
    </source>
</evidence>
<dbReference type="Pfam" id="PF04203">
    <property type="entry name" value="Sortase"/>
    <property type="match status" value="1"/>
</dbReference>